<dbReference type="EMBL" id="JAEAOA010002352">
    <property type="protein sequence ID" value="KAK3606336.1"/>
    <property type="molecule type" value="Genomic_DNA"/>
</dbReference>
<dbReference type="Gene3D" id="1.20.140.150">
    <property type="match status" value="1"/>
</dbReference>
<feature type="transmembrane region" description="Helical" evidence="1">
    <location>
        <begin position="7"/>
        <end position="33"/>
    </location>
</feature>
<evidence type="ECO:0000313" key="2">
    <source>
        <dbReference type="EMBL" id="KAK3606336.1"/>
    </source>
</evidence>
<evidence type="ECO:0000313" key="3">
    <source>
        <dbReference type="Proteomes" id="UP001195483"/>
    </source>
</evidence>
<keyword evidence="1" id="KW-0812">Transmembrane</keyword>
<keyword evidence="3" id="KW-1185">Reference proteome</keyword>
<feature type="transmembrane region" description="Helical" evidence="1">
    <location>
        <begin position="167"/>
        <end position="191"/>
    </location>
</feature>
<gene>
    <name evidence="2" type="ORF">CHS0354_041971</name>
</gene>
<organism evidence="2 3">
    <name type="scientific">Potamilus streckersoni</name>
    <dbReference type="NCBI Taxonomy" id="2493646"/>
    <lineage>
        <taxon>Eukaryota</taxon>
        <taxon>Metazoa</taxon>
        <taxon>Spiralia</taxon>
        <taxon>Lophotrochozoa</taxon>
        <taxon>Mollusca</taxon>
        <taxon>Bivalvia</taxon>
        <taxon>Autobranchia</taxon>
        <taxon>Heteroconchia</taxon>
        <taxon>Palaeoheterodonta</taxon>
        <taxon>Unionida</taxon>
        <taxon>Unionoidea</taxon>
        <taxon>Unionidae</taxon>
        <taxon>Ambleminae</taxon>
        <taxon>Lampsilini</taxon>
        <taxon>Potamilus</taxon>
    </lineage>
</organism>
<dbReference type="Proteomes" id="UP001195483">
    <property type="component" value="Unassembled WGS sequence"/>
</dbReference>
<sequence length="207" mass="22562">MARKVFVLAATGLAGIAIVLQVVGFALPAWFVINVDEDSVHIGLWNVEMCSRQVCLSTTMEKILAEYENESKGWGSLAWREYQVEATLSFIGAFLSVGLLTAQTFVICVAKSSNWNRTNVLAYLGASASIGSALFGFIVIGRMATIILELGAESPFIRDMIGAPYSLIIFGVGCLVCLCVCTMELTLPCILRREAQPQFTHFHNTVI</sequence>
<accession>A0AAE0T9Q4</accession>
<feature type="transmembrane region" description="Helical" evidence="1">
    <location>
        <begin position="121"/>
        <end position="147"/>
    </location>
</feature>
<dbReference type="AlphaFoldDB" id="A0AAE0T9Q4"/>
<reference evidence="2" key="2">
    <citation type="journal article" date="2021" name="Genome Biol. Evol.">
        <title>Developing a high-quality reference genome for a parasitic bivalve with doubly uniparental inheritance (Bivalvia: Unionida).</title>
        <authorList>
            <person name="Smith C.H."/>
        </authorList>
    </citation>
    <scope>NUCLEOTIDE SEQUENCE</scope>
    <source>
        <strain evidence="2">CHS0354</strain>
        <tissue evidence="2">Mantle</tissue>
    </source>
</reference>
<keyword evidence="1" id="KW-0472">Membrane</keyword>
<name>A0AAE0T9Q4_9BIVA</name>
<reference evidence="2" key="1">
    <citation type="journal article" date="2021" name="Genome Biol. Evol.">
        <title>A High-Quality Reference Genome for a Parasitic Bivalve with Doubly Uniparental Inheritance (Bivalvia: Unionida).</title>
        <authorList>
            <person name="Smith C.H."/>
        </authorList>
    </citation>
    <scope>NUCLEOTIDE SEQUENCE</scope>
    <source>
        <strain evidence="2">CHS0354</strain>
    </source>
</reference>
<proteinExistence type="predicted"/>
<keyword evidence="1" id="KW-1133">Transmembrane helix</keyword>
<comment type="caution">
    <text evidence="2">The sequence shown here is derived from an EMBL/GenBank/DDBJ whole genome shotgun (WGS) entry which is preliminary data.</text>
</comment>
<reference evidence="2" key="3">
    <citation type="submission" date="2023-05" db="EMBL/GenBank/DDBJ databases">
        <authorList>
            <person name="Smith C.H."/>
        </authorList>
    </citation>
    <scope>NUCLEOTIDE SEQUENCE</scope>
    <source>
        <strain evidence="2">CHS0354</strain>
        <tissue evidence="2">Mantle</tissue>
    </source>
</reference>
<protein>
    <submittedName>
        <fullName evidence="2">Uncharacterized protein</fullName>
    </submittedName>
</protein>
<evidence type="ECO:0000256" key="1">
    <source>
        <dbReference type="SAM" id="Phobius"/>
    </source>
</evidence>
<feature type="transmembrane region" description="Helical" evidence="1">
    <location>
        <begin position="86"/>
        <end position="109"/>
    </location>
</feature>